<comment type="similarity">
    <text evidence="2 8">Belongs to the cytochrome P450 family.</text>
</comment>
<dbReference type="PANTHER" id="PTHR46696:SF4">
    <property type="entry name" value="BIOTIN BIOSYNTHESIS CYTOCHROME P450"/>
    <property type="match status" value="1"/>
</dbReference>
<sequence length="445" mass="48683">MVRRTLDRFRLRLRWAILDGLPRAALAVQARCGDPLARLLVGPQRGGDPYPLLEQIRDRGRLMRKPLVWATADHDLCRTLLRDSRFVVTSTTNLNLPAPLAWLIHRTDPQLAHPGEPPSMLQVDPPEHSRYRHPVAHAFTPKAIDALRTRVIDVSTALLDRIDSSAQFDLIADYAAPLPAAIIADILGIPDGHRSQMLERGDSGAPLLDIGVSWRTFRRGMEMLRASGQEINAQIDHLRAEPGDGIFSHIVGQGTLTRHELATTATLIAGAGFETTVNLIGNAIVLLLQHPDQLAMLHADPDLWPNAVEEVLRFASPVQMTSRTTACDVELAGHHIPAHTTVALLLSGANRDPKIFTHPASFDITRTNAKEHLSFSSGIHVCLGASLARMEATLALRALFERFPTLQLNGQPSRRNLATLNGFSRIPAAPGVAPHTTEPTPTTVP</sequence>
<proteinExistence type="inferred from homology"/>
<dbReference type="Gene3D" id="1.10.630.10">
    <property type="entry name" value="Cytochrome P450"/>
    <property type="match status" value="1"/>
</dbReference>
<dbReference type="InterPro" id="IPR002397">
    <property type="entry name" value="Cyt_P450_B"/>
</dbReference>
<dbReference type="InterPro" id="IPR001128">
    <property type="entry name" value="Cyt_P450"/>
</dbReference>
<accession>A0A2U3NYD9</accession>
<reference evidence="9 10" key="1">
    <citation type="submission" date="2017-01" db="EMBL/GenBank/DDBJ databases">
        <authorList>
            <consortium name="Urmite Genomes"/>
        </authorList>
    </citation>
    <scope>NUCLEOTIDE SEQUENCE [LARGE SCALE GENOMIC DNA]</scope>
    <source>
        <strain evidence="9 10">AB57</strain>
    </source>
</reference>
<dbReference type="STRING" id="1841860.GCA_900157375_04337"/>
<evidence type="ECO:0000313" key="10">
    <source>
        <dbReference type="Proteomes" id="UP000240988"/>
    </source>
</evidence>
<comment type="cofactor">
    <cofactor evidence="1">
        <name>heme</name>
        <dbReference type="ChEBI" id="CHEBI:30413"/>
    </cofactor>
</comment>
<dbReference type="InterPro" id="IPR017972">
    <property type="entry name" value="Cyt_P450_CS"/>
</dbReference>
<evidence type="ECO:0000256" key="3">
    <source>
        <dbReference type="ARBA" id="ARBA00022617"/>
    </source>
</evidence>
<dbReference type="CDD" id="cd20625">
    <property type="entry name" value="CYP164-like"/>
    <property type="match status" value="1"/>
</dbReference>
<keyword evidence="7 8" id="KW-0503">Monooxygenase</keyword>
<keyword evidence="10" id="KW-1185">Reference proteome</keyword>
<evidence type="ECO:0000256" key="2">
    <source>
        <dbReference type="ARBA" id="ARBA00010617"/>
    </source>
</evidence>
<name>A0A2U3NYD9_9MYCO</name>
<evidence type="ECO:0000256" key="4">
    <source>
        <dbReference type="ARBA" id="ARBA00022723"/>
    </source>
</evidence>
<keyword evidence="6 8" id="KW-0408">Iron</keyword>
<evidence type="ECO:0000313" key="9">
    <source>
        <dbReference type="EMBL" id="SPM36493.1"/>
    </source>
</evidence>
<dbReference type="Proteomes" id="UP000240988">
    <property type="component" value="Unassembled WGS sequence"/>
</dbReference>
<dbReference type="InterPro" id="IPR036396">
    <property type="entry name" value="Cyt_P450_sf"/>
</dbReference>
<evidence type="ECO:0000256" key="5">
    <source>
        <dbReference type="ARBA" id="ARBA00023002"/>
    </source>
</evidence>
<dbReference type="GO" id="GO:0006707">
    <property type="term" value="P:cholesterol catabolic process"/>
    <property type="evidence" value="ECO:0007669"/>
    <property type="project" value="TreeGrafter"/>
</dbReference>
<evidence type="ECO:0000256" key="6">
    <source>
        <dbReference type="ARBA" id="ARBA00023004"/>
    </source>
</evidence>
<evidence type="ECO:0000256" key="1">
    <source>
        <dbReference type="ARBA" id="ARBA00001971"/>
    </source>
</evidence>
<dbReference type="PANTHER" id="PTHR46696">
    <property type="entry name" value="P450, PUTATIVE (EUROFUNG)-RELATED"/>
    <property type="match status" value="1"/>
</dbReference>
<dbReference type="RefSeq" id="WP_083743492.1">
    <property type="nucleotide sequence ID" value="NZ_LT721901.1"/>
</dbReference>
<gene>
    <name evidence="9" type="ORF">MRAB57_4334</name>
</gene>
<dbReference type="FunFam" id="1.10.630.10:FF:000018">
    <property type="entry name" value="Cytochrome P450 monooxygenase"/>
    <property type="match status" value="1"/>
</dbReference>
<keyword evidence="3 8" id="KW-0349">Heme</keyword>
<evidence type="ECO:0000256" key="7">
    <source>
        <dbReference type="ARBA" id="ARBA00023033"/>
    </source>
</evidence>
<dbReference type="EMBL" id="FUFA01000005">
    <property type="protein sequence ID" value="SPM36493.1"/>
    <property type="molecule type" value="Genomic_DNA"/>
</dbReference>
<dbReference type="Pfam" id="PF00067">
    <property type="entry name" value="p450"/>
    <property type="match status" value="1"/>
</dbReference>
<dbReference type="SUPFAM" id="SSF48264">
    <property type="entry name" value="Cytochrome P450"/>
    <property type="match status" value="1"/>
</dbReference>
<protein>
    <submittedName>
        <fullName evidence="9">Cytochrome P450</fullName>
    </submittedName>
</protein>
<dbReference type="PROSITE" id="PS00086">
    <property type="entry name" value="CYTOCHROME_P450"/>
    <property type="match status" value="1"/>
</dbReference>
<dbReference type="GO" id="GO:0036199">
    <property type="term" value="F:cholest-4-en-3-one 26-monooxygenase activity"/>
    <property type="evidence" value="ECO:0007669"/>
    <property type="project" value="TreeGrafter"/>
</dbReference>
<dbReference type="GO" id="GO:0005506">
    <property type="term" value="F:iron ion binding"/>
    <property type="evidence" value="ECO:0007669"/>
    <property type="project" value="InterPro"/>
</dbReference>
<keyword evidence="4 8" id="KW-0479">Metal-binding</keyword>
<dbReference type="OrthoDB" id="142769at2"/>
<evidence type="ECO:0000256" key="8">
    <source>
        <dbReference type="RuleBase" id="RU000461"/>
    </source>
</evidence>
<keyword evidence="5 8" id="KW-0560">Oxidoreductase</keyword>
<dbReference type="GO" id="GO:0008395">
    <property type="term" value="F:steroid hydroxylase activity"/>
    <property type="evidence" value="ECO:0007669"/>
    <property type="project" value="TreeGrafter"/>
</dbReference>
<dbReference type="PRINTS" id="PR00385">
    <property type="entry name" value="P450"/>
</dbReference>
<dbReference type="GO" id="GO:0020037">
    <property type="term" value="F:heme binding"/>
    <property type="evidence" value="ECO:0007669"/>
    <property type="project" value="InterPro"/>
</dbReference>
<dbReference type="PRINTS" id="PR00359">
    <property type="entry name" value="BP450"/>
</dbReference>
<dbReference type="AlphaFoldDB" id="A0A2U3NYD9"/>
<organism evidence="9 10">
    <name type="scientific">Mycobacterium rhizamassiliense</name>
    <dbReference type="NCBI Taxonomy" id="1841860"/>
    <lineage>
        <taxon>Bacteria</taxon>
        <taxon>Bacillati</taxon>
        <taxon>Actinomycetota</taxon>
        <taxon>Actinomycetes</taxon>
        <taxon>Mycobacteriales</taxon>
        <taxon>Mycobacteriaceae</taxon>
        <taxon>Mycobacterium</taxon>
    </lineage>
</organism>